<dbReference type="SUPFAM" id="SSF47769">
    <property type="entry name" value="SAM/Pointed domain"/>
    <property type="match status" value="1"/>
</dbReference>
<proteinExistence type="predicted"/>
<accession>A0A4C1U9M2</accession>
<dbReference type="OrthoDB" id="3598281at2759"/>
<protein>
    <recommendedName>
        <fullName evidence="4">SAM domain-containing protein</fullName>
    </recommendedName>
</protein>
<organism evidence="2 3">
    <name type="scientific">Eumeta variegata</name>
    <name type="common">Bagworm moth</name>
    <name type="synonym">Eumeta japonica</name>
    <dbReference type="NCBI Taxonomy" id="151549"/>
    <lineage>
        <taxon>Eukaryota</taxon>
        <taxon>Metazoa</taxon>
        <taxon>Ecdysozoa</taxon>
        <taxon>Arthropoda</taxon>
        <taxon>Hexapoda</taxon>
        <taxon>Insecta</taxon>
        <taxon>Pterygota</taxon>
        <taxon>Neoptera</taxon>
        <taxon>Endopterygota</taxon>
        <taxon>Lepidoptera</taxon>
        <taxon>Glossata</taxon>
        <taxon>Ditrysia</taxon>
        <taxon>Tineoidea</taxon>
        <taxon>Psychidae</taxon>
        <taxon>Oiketicinae</taxon>
        <taxon>Eumeta</taxon>
    </lineage>
</organism>
<dbReference type="Gene3D" id="1.10.150.50">
    <property type="entry name" value="Transcription Factor, Ets-1"/>
    <property type="match status" value="1"/>
</dbReference>
<dbReference type="EMBL" id="BGZK01000146">
    <property type="protein sequence ID" value="GBP23019.1"/>
    <property type="molecule type" value="Genomic_DNA"/>
</dbReference>
<gene>
    <name evidence="2" type="ORF">EVAR_15693_1</name>
</gene>
<evidence type="ECO:0000313" key="2">
    <source>
        <dbReference type="EMBL" id="GBP23019.1"/>
    </source>
</evidence>
<dbReference type="InterPro" id="IPR013761">
    <property type="entry name" value="SAM/pointed_sf"/>
</dbReference>
<feature type="region of interest" description="Disordered" evidence="1">
    <location>
        <begin position="195"/>
        <end position="254"/>
    </location>
</feature>
<reference evidence="2 3" key="1">
    <citation type="journal article" date="2019" name="Commun. Biol.">
        <title>The bagworm genome reveals a unique fibroin gene that provides high tensile strength.</title>
        <authorList>
            <person name="Kono N."/>
            <person name="Nakamura H."/>
            <person name="Ohtoshi R."/>
            <person name="Tomita M."/>
            <person name="Numata K."/>
            <person name="Arakawa K."/>
        </authorList>
    </citation>
    <scope>NUCLEOTIDE SEQUENCE [LARGE SCALE GENOMIC DNA]</scope>
</reference>
<dbReference type="CDD" id="cd09487">
    <property type="entry name" value="SAM_superfamily"/>
    <property type="match status" value="1"/>
</dbReference>
<comment type="caution">
    <text evidence="2">The sequence shown here is derived from an EMBL/GenBank/DDBJ whole genome shotgun (WGS) entry which is preliminary data.</text>
</comment>
<dbReference type="Proteomes" id="UP000299102">
    <property type="component" value="Unassembled WGS sequence"/>
</dbReference>
<feature type="compositionally biased region" description="Basic residues" evidence="1">
    <location>
        <begin position="211"/>
        <end position="226"/>
    </location>
</feature>
<sequence length="276" mass="30105">MELEGGHRNSVIKRRNPIEFGLVFNDAKEGPTTMRRRGARRGAGADRRAAAGSFIKSSLQFITRACIEGLELQVVSTGPLGQLMIDVANAVPTSGIGIYLICFRTKIEDINMLQLLSQEDIKELIPILGHRVKLIAGIKQLKQIIDKAFPTEEQEQNVLNIGDVISTSTNDISLSSILNTHEYCIILSDVPAKEPHTSVHKTSTEGAVGRRGGRRRGVAVARRRAAPRVGGAIDSITKGHPPSSHRPPQPTHAPHRMRLSLSVAVLYLKTVAVRLT</sequence>
<name>A0A4C1U9M2_EUMVA</name>
<dbReference type="AlphaFoldDB" id="A0A4C1U9M2"/>
<keyword evidence="3" id="KW-1185">Reference proteome</keyword>
<evidence type="ECO:0000313" key="3">
    <source>
        <dbReference type="Proteomes" id="UP000299102"/>
    </source>
</evidence>
<evidence type="ECO:0000256" key="1">
    <source>
        <dbReference type="SAM" id="MobiDB-lite"/>
    </source>
</evidence>
<evidence type="ECO:0008006" key="4">
    <source>
        <dbReference type="Google" id="ProtNLM"/>
    </source>
</evidence>